<dbReference type="EMBL" id="CP002343">
    <property type="protein sequence ID" value="ADU49593.1"/>
    <property type="molecule type" value="Genomic_DNA"/>
</dbReference>
<dbReference type="AlphaFoldDB" id="E6SCI9"/>
<feature type="region of interest" description="Disordered" evidence="1">
    <location>
        <begin position="39"/>
        <end position="65"/>
    </location>
</feature>
<dbReference type="Proteomes" id="UP000008914">
    <property type="component" value="Chromosome"/>
</dbReference>
<protein>
    <submittedName>
        <fullName evidence="3">Uncharacterized protein</fullName>
    </submittedName>
</protein>
<accession>E6SCI9</accession>
<proteinExistence type="predicted"/>
<evidence type="ECO:0000313" key="4">
    <source>
        <dbReference type="Proteomes" id="UP000008914"/>
    </source>
</evidence>
<keyword evidence="2" id="KW-1133">Transmembrane helix</keyword>
<dbReference type="HOGENOM" id="CLU_1029651_0_0_11"/>
<keyword evidence="2" id="KW-0812">Transmembrane</keyword>
<dbReference type="RefSeq" id="WP_013493905.1">
    <property type="nucleotide sequence ID" value="NC_014830.1"/>
</dbReference>
<name>E6SCI9_INTC7</name>
<sequence>MNRPSFARPGRCAVVAIAVLVVGWVVGVGLWGAGRDTHEETRQAHGIQAPQGDLPAPAGRDLDSGELGPVVQEQLAQLRAMPVIQPDPSLSDRVPAEAKTHPDLYAAEFVRVLLTQDYGRPRQEHLAWVATEAGTTAEPLIVGLVPPELRDRLPVYSVVAQGDGPTSSPIPSAAEWARLAALGGYTTVTDIRVSEPLAWSNAVEAGRVTDPGVTAREITATITMHTTAGGATSASRSSVSLTADFVGPPTQPSWRFVNVVLYTSLPEGRS</sequence>
<evidence type="ECO:0000256" key="1">
    <source>
        <dbReference type="SAM" id="MobiDB-lite"/>
    </source>
</evidence>
<organism evidence="3 4">
    <name type="scientific">Intrasporangium calvum (strain ATCC 23552 / DSM 43043 / JCM 3097 / NBRC 12989 / NCIMB 10167 / NRRL B-3866 / 7 KIP)</name>
    <dbReference type="NCBI Taxonomy" id="710696"/>
    <lineage>
        <taxon>Bacteria</taxon>
        <taxon>Bacillati</taxon>
        <taxon>Actinomycetota</taxon>
        <taxon>Actinomycetes</taxon>
        <taxon>Micrococcales</taxon>
        <taxon>Intrasporangiaceae</taxon>
        <taxon>Intrasporangium</taxon>
    </lineage>
</organism>
<dbReference type="eggNOG" id="ENOG5030S4I">
    <property type="taxonomic scope" value="Bacteria"/>
</dbReference>
<evidence type="ECO:0000256" key="2">
    <source>
        <dbReference type="SAM" id="Phobius"/>
    </source>
</evidence>
<gene>
    <name evidence="3" type="ordered locus">Intca_3107</name>
</gene>
<keyword evidence="2" id="KW-0472">Membrane</keyword>
<evidence type="ECO:0000313" key="3">
    <source>
        <dbReference type="EMBL" id="ADU49593.1"/>
    </source>
</evidence>
<feature type="transmembrane region" description="Helical" evidence="2">
    <location>
        <begin position="12"/>
        <end position="33"/>
    </location>
</feature>
<reference evidence="3 4" key="1">
    <citation type="journal article" date="2010" name="Stand. Genomic Sci.">
        <title>Complete genome sequence of Intrasporangium calvum type strain (7 KIP).</title>
        <authorList>
            <person name="Del Rio T.G."/>
            <person name="Chertkov O."/>
            <person name="Yasawong M."/>
            <person name="Lucas S."/>
            <person name="Deshpande S."/>
            <person name="Cheng J.F."/>
            <person name="Detter C."/>
            <person name="Tapia R."/>
            <person name="Han C."/>
            <person name="Goodwin L."/>
            <person name="Pitluck S."/>
            <person name="Liolios K."/>
            <person name="Ivanova N."/>
            <person name="Mavromatis K."/>
            <person name="Pati A."/>
            <person name="Chen A."/>
            <person name="Palaniappan K."/>
            <person name="Land M."/>
            <person name="Hauser L."/>
            <person name="Chang Y.J."/>
            <person name="Jeffries C.D."/>
            <person name="Rohde M."/>
            <person name="Pukall R."/>
            <person name="Sikorski J."/>
            <person name="Goker M."/>
            <person name="Woyke T."/>
            <person name="Bristow J."/>
            <person name="Eisen J.A."/>
            <person name="Markowitz V."/>
            <person name="Hugenholtz P."/>
            <person name="Kyrpides N.C."/>
            <person name="Klenk H.P."/>
            <person name="Lapidus A."/>
        </authorList>
    </citation>
    <scope>NUCLEOTIDE SEQUENCE [LARGE SCALE GENOMIC DNA]</scope>
    <source>
        <strain evidence="4">ATCC 23552 / DSM 43043 / JCM 3097 / NBRC 12989 / 7 KIP</strain>
    </source>
</reference>
<dbReference type="OrthoDB" id="4868297at2"/>
<dbReference type="STRING" id="710696.Intca_3107"/>
<dbReference type="KEGG" id="ica:Intca_3107"/>
<keyword evidence="4" id="KW-1185">Reference proteome</keyword>